<gene>
    <name evidence="10" type="ordered locus">Veis_0290</name>
</gene>
<dbReference type="InterPro" id="IPR052157">
    <property type="entry name" value="BCAA_transport_permease"/>
</dbReference>
<keyword evidence="7 9" id="KW-0472">Membrane</keyword>
<sequence>MMQALLQALVSGLASGGAYALVALGLGITFTTTKTLNFAHGDFVSAGSFIGLSVMLLLTGAPLGAGMDALAVDGMAQLVALALAVLAMGLLGSVLYLTAVRPFAGKPGMAWVMSTIGFGIIVQSIGLALWGPAPLKVPAPFGEEVIRIAGVGLRSQEILIIVTALAVMALFDFVLQRTMIGKALRAVAHDRRVASLMGIDVAAIMLGAFFVSAGLAGLCGYLLAPIASASLFMGLGIALKGFCGAILGGLTNPRGCVLGGFVLGLLESLINLWQAQWREIVLFALVILVLALRPNGLFGRAVTEKV</sequence>
<keyword evidence="2" id="KW-0813">Transport</keyword>
<evidence type="ECO:0000256" key="6">
    <source>
        <dbReference type="ARBA" id="ARBA00022989"/>
    </source>
</evidence>
<evidence type="ECO:0000256" key="5">
    <source>
        <dbReference type="ARBA" id="ARBA00022970"/>
    </source>
</evidence>
<dbReference type="EMBL" id="CP000542">
    <property type="protein sequence ID" value="ABM56081.1"/>
    <property type="molecule type" value="Genomic_DNA"/>
</dbReference>
<keyword evidence="4 9" id="KW-0812">Transmembrane</keyword>
<dbReference type="GO" id="GO:0005886">
    <property type="term" value="C:plasma membrane"/>
    <property type="evidence" value="ECO:0007669"/>
    <property type="project" value="UniProtKB-SubCell"/>
</dbReference>
<evidence type="ECO:0000256" key="7">
    <source>
        <dbReference type="ARBA" id="ARBA00023136"/>
    </source>
</evidence>
<comment type="similarity">
    <text evidence="8">Belongs to the binding-protein-dependent transport system permease family. LivHM subfamily.</text>
</comment>
<dbReference type="GO" id="GO:0022857">
    <property type="term" value="F:transmembrane transporter activity"/>
    <property type="evidence" value="ECO:0007669"/>
    <property type="project" value="InterPro"/>
</dbReference>
<dbReference type="OrthoDB" id="25113at2"/>
<dbReference type="CDD" id="cd06582">
    <property type="entry name" value="TM_PBP1_LivH_like"/>
    <property type="match status" value="1"/>
</dbReference>
<evidence type="ECO:0000313" key="11">
    <source>
        <dbReference type="Proteomes" id="UP000000374"/>
    </source>
</evidence>
<evidence type="ECO:0000256" key="2">
    <source>
        <dbReference type="ARBA" id="ARBA00022448"/>
    </source>
</evidence>
<comment type="subcellular location">
    <subcellularLocation>
        <location evidence="1">Cell membrane</location>
        <topology evidence="1">Multi-pass membrane protein</topology>
    </subcellularLocation>
</comment>
<dbReference type="eggNOG" id="COG0559">
    <property type="taxonomic scope" value="Bacteria"/>
</dbReference>
<dbReference type="HOGENOM" id="CLU_039929_1_1_4"/>
<evidence type="ECO:0000256" key="8">
    <source>
        <dbReference type="ARBA" id="ARBA00037998"/>
    </source>
</evidence>
<accession>A1WEM4</accession>
<evidence type="ECO:0000256" key="1">
    <source>
        <dbReference type="ARBA" id="ARBA00004651"/>
    </source>
</evidence>
<evidence type="ECO:0000256" key="9">
    <source>
        <dbReference type="SAM" id="Phobius"/>
    </source>
</evidence>
<protein>
    <submittedName>
        <fullName evidence="10">Inner-membrane translocator</fullName>
    </submittedName>
</protein>
<keyword evidence="6 9" id="KW-1133">Transmembrane helix</keyword>
<feature type="transmembrane region" description="Helical" evidence="9">
    <location>
        <begin position="196"/>
        <end position="223"/>
    </location>
</feature>
<name>A1WEM4_VEREI</name>
<feature type="transmembrane region" description="Helical" evidence="9">
    <location>
        <begin position="75"/>
        <end position="97"/>
    </location>
</feature>
<keyword evidence="5" id="KW-0029">Amino-acid transport</keyword>
<evidence type="ECO:0000256" key="3">
    <source>
        <dbReference type="ARBA" id="ARBA00022475"/>
    </source>
</evidence>
<feature type="transmembrane region" description="Helical" evidence="9">
    <location>
        <begin position="280"/>
        <end position="298"/>
    </location>
</feature>
<dbReference type="PANTHER" id="PTHR11795">
    <property type="entry name" value="BRANCHED-CHAIN AMINO ACID TRANSPORT SYSTEM PERMEASE PROTEIN LIVH"/>
    <property type="match status" value="1"/>
</dbReference>
<dbReference type="PANTHER" id="PTHR11795:SF450">
    <property type="entry name" value="ABC TRANSPORTER PERMEASE PROTEIN"/>
    <property type="match status" value="1"/>
</dbReference>
<dbReference type="GeneID" id="76459031"/>
<dbReference type="InterPro" id="IPR001851">
    <property type="entry name" value="ABC_transp_permease"/>
</dbReference>
<feature type="transmembrane region" description="Helical" evidence="9">
    <location>
        <begin position="109"/>
        <end position="130"/>
    </location>
</feature>
<feature type="transmembrane region" description="Helical" evidence="9">
    <location>
        <begin position="229"/>
        <end position="250"/>
    </location>
</feature>
<feature type="transmembrane region" description="Helical" evidence="9">
    <location>
        <begin position="6"/>
        <end position="31"/>
    </location>
</feature>
<evidence type="ECO:0000256" key="4">
    <source>
        <dbReference type="ARBA" id="ARBA00022692"/>
    </source>
</evidence>
<feature type="transmembrane region" description="Helical" evidence="9">
    <location>
        <begin position="257"/>
        <end position="274"/>
    </location>
</feature>
<evidence type="ECO:0000313" key="10">
    <source>
        <dbReference type="EMBL" id="ABM56081.1"/>
    </source>
</evidence>
<organism evidence="10 11">
    <name type="scientific">Verminephrobacter eiseniae (strain EF01-2)</name>
    <dbReference type="NCBI Taxonomy" id="391735"/>
    <lineage>
        <taxon>Bacteria</taxon>
        <taxon>Pseudomonadati</taxon>
        <taxon>Pseudomonadota</taxon>
        <taxon>Betaproteobacteria</taxon>
        <taxon>Burkholderiales</taxon>
        <taxon>Comamonadaceae</taxon>
        <taxon>Verminephrobacter</taxon>
    </lineage>
</organism>
<dbReference type="Pfam" id="PF02653">
    <property type="entry name" value="BPD_transp_2"/>
    <property type="match status" value="1"/>
</dbReference>
<feature type="transmembrane region" description="Helical" evidence="9">
    <location>
        <begin position="43"/>
        <end position="63"/>
    </location>
</feature>
<keyword evidence="3" id="KW-1003">Cell membrane</keyword>
<keyword evidence="11" id="KW-1185">Reference proteome</keyword>
<feature type="transmembrane region" description="Helical" evidence="9">
    <location>
        <begin position="158"/>
        <end position="175"/>
    </location>
</feature>
<reference evidence="11" key="1">
    <citation type="submission" date="2006-12" db="EMBL/GenBank/DDBJ databases">
        <title>Complete sequence of chromosome 1 of Verminephrobacter eiseniae EF01-2.</title>
        <authorList>
            <person name="Copeland A."/>
            <person name="Lucas S."/>
            <person name="Lapidus A."/>
            <person name="Barry K."/>
            <person name="Detter J.C."/>
            <person name="Glavina del Rio T."/>
            <person name="Dalin E."/>
            <person name="Tice H."/>
            <person name="Pitluck S."/>
            <person name="Chertkov O."/>
            <person name="Brettin T."/>
            <person name="Bruce D."/>
            <person name="Han C."/>
            <person name="Tapia R."/>
            <person name="Gilna P."/>
            <person name="Schmutz J."/>
            <person name="Larimer F."/>
            <person name="Land M."/>
            <person name="Hauser L."/>
            <person name="Kyrpides N."/>
            <person name="Kim E."/>
            <person name="Stahl D."/>
            <person name="Richardson P."/>
        </authorList>
    </citation>
    <scope>NUCLEOTIDE SEQUENCE [LARGE SCALE GENOMIC DNA]</scope>
    <source>
        <strain evidence="11">EF01-2</strain>
    </source>
</reference>
<dbReference type="AlphaFoldDB" id="A1WEM4"/>
<dbReference type="Proteomes" id="UP000000374">
    <property type="component" value="Chromosome"/>
</dbReference>
<dbReference type="GO" id="GO:0006865">
    <property type="term" value="P:amino acid transport"/>
    <property type="evidence" value="ECO:0007669"/>
    <property type="project" value="UniProtKB-KW"/>
</dbReference>
<dbReference type="STRING" id="391735.Veis_0290"/>
<dbReference type="KEGG" id="vei:Veis_0290"/>
<dbReference type="RefSeq" id="WP_011808099.1">
    <property type="nucleotide sequence ID" value="NC_008786.1"/>
</dbReference>
<proteinExistence type="inferred from homology"/>